<gene>
    <name evidence="2" type="primary">yidD</name>
    <name evidence="2" type="ORF">GXW79_07745</name>
</gene>
<dbReference type="Proteomes" id="UP001196068">
    <property type="component" value="Unassembled WGS sequence"/>
</dbReference>
<reference evidence="2" key="1">
    <citation type="submission" date="2020-01" db="EMBL/GenBank/DDBJ databases">
        <authorList>
            <person name="Rat A."/>
        </authorList>
    </citation>
    <scope>NUCLEOTIDE SEQUENCE</scope>
    <source>
        <strain evidence="2">LMG 28251</strain>
    </source>
</reference>
<name>A0AAF1JYI0_9PROT</name>
<dbReference type="NCBIfam" id="TIGR00278">
    <property type="entry name" value="membrane protein insertion efficiency factor YidD"/>
    <property type="match status" value="1"/>
</dbReference>
<dbReference type="PANTHER" id="PTHR33383:SF1">
    <property type="entry name" value="MEMBRANE PROTEIN INSERTION EFFICIENCY FACTOR-RELATED"/>
    <property type="match status" value="1"/>
</dbReference>
<comment type="caution">
    <text evidence="2">The sequence shown here is derived from an EMBL/GenBank/DDBJ whole genome shotgun (WGS) entry which is preliminary data.</text>
</comment>
<dbReference type="AlphaFoldDB" id="A0AAF1JYI0"/>
<proteinExistence type="inferred from homology"/>
<keyword evidence="1" id="KW-1003">Cell membrane</keyword>
<evidence type="ECO:0000313" key="3">
    <source>
        <dbReference type="Proteomes" id="UP001196068"/>
    </source>
</evidence>
<accession>A0AAF1JYI0</accession>
<protein>
    <recommendedName>
        <fullName evidence="1">Putative membrane protein insertion efficiency factor</fullName>
    </recommendedName>
</protein>
<dbReference type="SMART" id="SM01234">
    <property type="entry name" value="Haemolytic"/>
    <property type="match status" value="1"/>
</dbReference>
<sequence length="87" mass="9465">MSAVLGQVDKAAALVLKGCVHTYRYTLRGIIGPHCRFEPHCSAYAVEALTEHGALRGSYLAGRRILRCHPWHPGGYDPVPTPQSPKG</sequence>
<organism evidence="2 3">
    <name type="scientific">Plastoroseomonas arctica</name>
    <dbReference type="NCBI Taxonomy" id="1509237"/>
    <lineage>
        <taxon>Bacteria</taxon>
        <taxon>Pseudomonadati</taxon>
        <taxon>Pseudomonadota</taxon>
        <taxon>Alphaproteobacteria</taxon>
        <taxon>Acetobacterales</taxon>
        <taxon>Acetobacteraceae</taxon>
        <taxon>Plastoroseomonas</taxon>
    </lineage>
</organism>
<keyword evidence="3" id="KW-1185">Reference proteome</keyword>
<dbReference type="InterPro" id="IPR002696">
    <property type="entry name" value="Membr_insert_effic_factor_YidD"/>
</dbReference>
<comment type="similarity">
    <text evidence="1">Belongs to the UPF0161 family.</text>
</comment>
<dbReference type="Pfam" id="PF01809">
    <property type="entry name" value="YidD"/>
    <property type="match status" value="1"/>
</dbReference>
<evidence type="ECO:0000313" key="2">
    <source>
        <dbReference type="EMBL" id="MBR0654968.1"/>
    </source>
</evidence>
<comment type="function">
    <text evidence="1">Could be involved in insertion of integral membrane proteins into the membrane.</text>
</comment>
<keyword evidence="1" id="KW-0472">Membrane</keyword>
<dbReference type="EMBL" id="JAAEDH010000007">
    <property type="protein sequence ID" value="MBR0654968.1"/>
    <property type="molecule type" value="Genomic_DNA"/>
</dbReference>
<dbReference type="GO" id="GO:0005886">
    <property type="term" value="C:plasma membrane"/>
    <property type="evidence" value="ECO:0007669"/>
    <property type="project" value="UniProtKB-SubCell"/>
</dbReference>
<dbReference type="HAMAP" id="MF_00386">
    <property type="entry name" value="UPF0161_YidD"/>
    <property type="match status" value="1"/>
</dbReference>
<dbReference type="PANTHER" id="PTHR33383">
    <property type="entry name" value="MEMBRANE PROTEIN INSERTION EFFICIENCY FACTOR-RELATED"/>
    <property type="match status" value="1"/>
</dbReference>
<reference evidence="2" key="2">
    <citation type="journal article" date="2021" name="Syst. Appl. Microbiol.">
        <title>Roseomonas hellenica sp. nov., isolated from roots of wild-growing Alkanna tinctoria.</title>
        <authorList>
            <person name="Rat A."/>
            <person name="Naranjo H.D."/>
            <person name="Lebbe L."/>
            <person name="Cnockaert M."/>
            <person name="Krigas N."/>
            <person name="Grigoriadou K."/>
            <person name="Maloupa E."/>
            <person name="Willems A."/>
        </authorList>
    </citation>
    <scope>NUCLEOTIDE SEQUENCE</scope>
    <source>
        <strain evidence="2">LMG 28251</strain>
    </source>
</reference>
<evidence type="ECO:0000256" key="1">
    <source>
        <dbReference type="HAMAP-Rule" id="MF_00386"/>
    </source>
</evidence>
<dbReference type="RefSeq" id="WP_211873808.1">
    <property type="nucleotide sequence ID" value="NZ_JAAEDH010000007.1"/>
</dbReference>
<comment type="subcellular location">
    <subcellularLocation>
        <location evidence="1">Cell membrane</location>
        <topology evidence="1">Peripheral membrane protein</topology>
        <orientation evidence="1">Cytoplasmic side</orientation>
    </subcellularLocation>
</comment>